<dbReference type="EC" id="1.5.1.9" evidence="7"/>
<dbReference type="InterPro" id="IPR051168">
    <property type="entry name" value="AASS"/>
</dbReference>
<comment type="similarity">
    <text evidence="4">In the N-terminal section; belongs to the AlaDH/PNT family.</text>
</comment>
<dbReference type="PANTHER" id="PTHR11133">
    <property type="entry name" value="SACCHAROPINE DEHYDROGENASE"/>
    <property type="match status" value="1"/>
</dbReference>
<dbReference type="GO" id="GO:0047130">
    <property type="term" value="F:saccharopine dehydrogenase (NADP+, L-lysine-forming) activity"/>
    <property type="evidence" value="ECO:0007669"/>
    <property type="project" value="UniProtKB-EC"/>
</dbReference>
<evidence type="ECO:0000256" key="1">
    <source>
        <dbReference type="ARBA" id="ARBA00004173"/>
    </source>
</evidence>
<comment type="similarity">
    <text evidence="15">In the C-terminal section; belongs to the saccharopine dehydrogenase family.</text>
</comment>
<evidence type="ECO:0000256" key="6">
    <source>
        <dbReference type="ARBA" id="ARBA00012846"/>
    </source>
</evidence>
<name>A0A835CWD1_APHGI</name>
<comment type="catalytic activity">
    <reaction evidence="16">
        <text>L-saccharopine + NADP(+) + H2O = L-lysine + 2-oxoglutarate + NADPH + H(+)</text>
        <dbReference type="Rhea" id="RHEA:19373"/>
        <dbReference type="ChEBI" id="CHEBI:15377"/>
        <dbReference type="ChEBI" id="CHEBI:15378"/>
        <dbReference type="ChEBI" id="CHEBI:16810"/>
        <dbReference type="ChEBI" id="CHEBI:32551"/>
        <dbReference type="ChEBI" id="CHEBI:57783"/>
        <dbReference type="ChEBI" id="CHEBI:57951"/>
        <dbReference type="ChEBI" id="CHEBI:58349"/>
        <dbReference type="EC" id="1.5.1.8"/>
    </reaction>
    <physiologicalReaction direction="right-to-left" evidence="16">
        <dbReference type="Rhea" id="RHEA:19375"/>
    </physiologicalReaction>
</comment>
<dbReference type="FunFam" id="3.40.50.720:FF:000087">
    <property type="entry name" value="alpha-aminoadipic semialdehyde synthase, mitochondrial"/>
    <property type="match status" value="1"/>
</dbReference>
<dbReference type="Gene3D" id="3.40.50.720">
    <property type="entry name" value="NAD(P)-binding Rossmann-like Domain"/>
    <property type="match status" value="2"/>
</dbReference>
<evidence type="ECO:0000256" key="9">
    <source>
        <dbReference type="ARBA" id="ARBA00022946"/>
    </source>
</evidence>
<dbReference type="FunFam" id="3.40.50.720:FF:000072">
    <property type="entry name" value="Saccharopine dehydrogenase [NADP(+), L-glutamate-forming]"/>
    <property type="match status" value="1"/>
</dbReference>
<dbReference type="FunFam" id="3.30.360.10:FF:000008">
    <property type="entry name" value="Alpha-aminoadipic semialdehyde synthase, mitochondrial"/>
    <property type="match status" value="1"/>
</dbReference>
<evidence type="ECO:0000256" key="20">
    <source>
        <dbReference type="ARBA" id="ARBA00081012"/>
    </source>
</evidence>
<comment type="caution">
    <text evidence="23">The sequence shown here is derived from an EMBL/GenBank/DDBJ whole genome shotgun (WGS) entry which is preliminary data.</text>
</comment>
<evidence type="ECO:0000256" key="8">
    <source>
        <dbReference type="ARBA" id="ARBA00022857"/>
    </source>
</evidence>
<keyword evidence="10" id="KW-0007">Acetylation</keyword>
<dbReference type="SMART" id="SM01002">
    <property type="entry name" value="AlaDh_PNT_C"/>
    <property type="match status" value="1"/>
</dbReference>
<keyword evidence="14" id="KW-0511">Multifunctional enzyme</keyword>
<comment type="pathway">
    <text evidence="3">Amino-acid degradation; L-lysine degradation via saccharopine pathway; glutaryl-CoA from L-lysine: step 2/6.</text>
</comment>
<keyword evidence="24" id="KW-1185">Reference proteome</keyword>
<evidence type="ECO:0000313" key="24">
    <source>
        <dbReference type="Proteomes" id="UP000639338"/>
    </source>
</evidence>
<dbReference type="InterPro" id="IPR007698">
    <property type="entry name" value="AlaDH/PNT_NAD(H)-bd"/>
</dbReference>
<evidence type="ECO:0000256" key="16">
    <source>
        <dbReference type="ARBA" id="ARBA00051738"/>
    </source>
</evidence>
<dbReference type="GO" id="GO:0033512">
    <property type="term" value="P:L-lysine catabolic process to acetyl-CoA via saccharopine"/>
    <property type="evidence" value="ECO:0007669"/>
    <property type="project" value="UniProtKB-UniPathway"/>
</dbReference>
<dbReference type="Gene3D" id="1.10.1870.10">
    <property type="entry name" value="Domain 3, Saccharopine reductase"/>
    <property type="match status" value="1"/>
</dbReference>
<proteinExistence type="inferred from homology"/>
<evidence type="ECO:0000256" key="17">
    <source>
        <dbReference type="ARBA" id="ARBA00051926"/>
    </source>
</evidence>
<dbReference type="UniPathway" id="UPA00868">
    <property type="reaction ID" value="UER00835"/>
</dbReference>
<evidence type="ECO:0000256" key="2">
    <source>
        <dbReference type="ARBA" id="ARBA00004682"/>
    </source>
</evidence>
<comment type="subunit">
    <text evidence="5">Homotetramer.</text>
</comment>
<protein>
    <recommendedName>
        <fullName evidence="19">Alpha-aminoadipic semialdehyde synthase, mitochondrial</fullName>
        <ecNumber evidence="6">1.5.1.8</ecNumber>
        <ecNumber evidence="7">1.5.1.9</ecNumber>
    </recommendedName>
    <alternativeName>
        <fullName evidence="20">LKR/SDH</fullName>
    </alternativeName>
</protein>
<dbReference type="Pfam" id="PF01262">
    <property type="entry name" value="AlaDh_PNT_C"/>
    <property type="match status" value="1"/>
</dbReference>
<comment type="pathway">
    <text evidence="2">Amino-acid degradation; L-lysine degradation via saccharopine pathway; glutaryl-CoA from L-lysine: step 1/6.</text>
</comment>
<dbReference type="InterPro" id="IPR005097">
    <property type="entry name" value="Sacchrp_dh_NADP-bd"/>
</dbReference>
<reference evidence="23 24" key="1">
    <citation type="submission" date="2020-08" db="EMBL/GenBank/DDBJ databases">
        <title>Aphidius gifuensis genome sequencing and assembly.</title>
        <authorList>
            <person name="Du Z."/>
        </authorList>
    </citation>
    <scope>NUCLEOTIDE SEQUENCE [LARGE SCALE GENOMIC DNA]</scope>
    <source>
        <strain evidence="23">YNYX2018</strain>
        <tissue evidence="23">Adults</tissue>
    </source>
</reference>
<evidence type="ECO:0000256" key="14">
    <source>
        <dbReference type="ARBA" id="ARBA00023268"/>
    </source>
</evidence>
<dbReference type="Gene3D" id="3.30.360.10">
    <property type="entry name" value="Dihydrodipicolinate Reductase, domain 2"/>
    <property type="match status" value="1"/>
</dbReference>
<dbReference type="GO" id="GO:0019878">
    <property type="term" value="P:lysine biosynthetic process via aminoadipic acid"/>
    <property type="evidence" value="ECO:0007669"/>
    <property type="project" value="TreeGrafter"/>
</dbReference>
<comment type="function">
    <text evidence="18">Bifunctional enzyme that catalyzes the first two steps in lysine degradation.</text>
</comment>
<evidence type="ECO:0000259" key="22">
    <source>
        <dbReference type="SMART" id="SM01003"/>
    </source>
</evidence>
<feature type="domain" description="Alanine dehydrogenase/pyridine nucleotide transhydrogenase NAD(H)-binding" evidence="21">
    <location>
        <begin position="208"/>
        <end position="411"/>
    </location>
</feature>
<sequence length="945" mass="105639">MQILLLKLSQKFFCLRNYSMHTSIPIKTNISLKGKTIAIRREDQSVWERRAPLAPSNVRRLIRAGAKVIVQPSNRRAYPAQAYLNAGAQLQEDISEASVIFGVKQVPVDQLISNKTYCFFSHTIKAQEANMPMLDAILEKNIRLLDYEKLTDNNGQRVVAFGKYAGVAGMVNILHGLGLRLLALGHHTPFMHIGPAHNYRDSAMARQAIRDAGYEIALGAMPKSIGPLTFVFTGSGNVSQGGQEVFQELPHEYVDPENLRKVAEHGDTNKIYSCEIRRIHHLERKEDGGFDPDEYDKHPELYTSTFSQKIAPYASVIINGIYWAVDSPKLLTIPDAKSLLRPANTPWLPISVGAPALPHRMLAICDISADPGGSIEFMNECTTIDTPFCLYDADRNKDTKSFKGPGVLVCSIDNMPTQLPKESTDFFGDLLYPYAIEIIQSDAKKMLEEHNFTQAVYGAFITSNGQLTNNFQYIQELRQLNKNNRSKHKTSDNGKDETKRVVVLGAGYVSAPVVEYLNRDRNVKVIVCSHLKDEADALANRYPGVESIFLNVVERPDTLKEVVASANVVVSLLPYGLHHVVAKTCIETCTHLVTASYLNHDVESLHNEAENAGVTILNEIGLDPGLDHLLALECFDDIKQAGGIIESFISWCGGLPAPEFSSKNKLHYMFNWSPRGALLNTLSPAKYYRNGQVVEIAGGGDLMSTVQDLKFLPGFALEGFPNRDSTIYRDLYGITNASTVLRGTLRYRGFTDTIQALQYLGLIDPNPHPILHPNGPDITWRSLTCHLLGLLNDDIFYENLKRKLADRVESEERMQAIEDLGLLNEDPVLKFNTPLDTLAHYLSKKLSYENDERDLIILRHDVGILWPDNKKEDRGINLVIYGDSKGYSAMSKTVGYPVALATKMILDGEIQQRGVILPFSPDIYRPLLSRLRLEGIKSFETSKWH</sequence>
<feature type="domain" description="Alanine dehydrogenase/pyridine nucleotide transhydrogenase N-terminal" evidence="22">
    <location>
        <begin position="38"/>
        <end position="168"/>
    </location>
</feature>
<dbReference type="OrthoDB" id="10059875at2759"/>
<dbReference type="Pfam" id="PF03435">
    <property type="entry name" value="Sacchrp_dh_NADP"/>
    <property type="match status" value="1"/>
</dbReference>
<evidence type="ECO:0000256" key="19">
    <source>
        <dbReference type="ARBA" id="ARBA00072416"/>
    </source>
</evidence>
<evidence type="ECO:0000256" key="11">
    <source>
        <dbReference type="ARBA" id="ARBA00023002"/>
    </source>
</evidence>
<keyword evidence="13" id="KW-0496">Mitochondrion</keyword>
<evidence type="ECO:0000256" key="10">
    <source>
        <dbReference type="ARBA" id="ARBA00022990"/>
    </source>
</evidence>
<comment type="catalytic activity">
    <reaction evidence="17">
        <text>L-saccharopine + NAD(+) + H2O = (S)-2-amino-6-oxohexanoate + L-glutamate + NADH + H(+)</text>
        <dbReference type="Rhea" id="RHEA:24520"/>
        <dbReference type="ChEBI" id="CHEBI:15377"/>
        <dbReference type="ChEBI" id="CHEBI:15378"/>
        <dbReference type="ChEBI" id="CHEBI:29985"/>
        <dbReference type="ChEBI" id="CHEBI:57540"/>
        <dbReference type="ChEBI" id="CHEBI:57945"/>
        <dbReference type="ChEBI" id="CHEBI:57951"/>
        <dbReference type="ChEBI" id="CHEBI:58321"/>
        <dbReference type="EC" id="1.5.1.9"/>
    </reaction>
    <physiologicalReaction direction="left-to-right" evidence="17">
        <dbReference type="Rhea" id="RHEA:24521"/>
    </physiologicalReaction>
</comment>
<dbReference type="AlphaFoldDB" id="A0A835CWD1"/>
<accession>A0A835CWD1</accession>
<dbReference type="EMBL" id="JACMRX010000002">
    <property type="protein sequence ID" value="KAF7995330.1"/>
    <property type="molecule type" value="Genomic_DNA"/>
</dbReference>
<keyword evidence="9" id="KW-0809">Transit peptide</keyword>
<evidence type="ECO:0000256" key="4">
    <source>
        <dbReference type="ARBA" id="ARBA00005624"/>
    </source>
</evidence>
<organism evidence="23 24">
    <name type="scientific">Aphidius gifuensis</name>
    <name type="common">Parasitoid wasp</name>
    <dbReference type="NCBI Taxonomy" id="684658"/>
    <lineage>
        <taxon>Eukaryota</taxon>
        <taxon>Metazoa</taxon>
        <taxon>Ecdysozoa</taxon>
        <taxon>Arthropoda</taxon>
        <taxon>Hexapoda</taxon>
        <taxon>Insecta</taxon>
        <taxon>Pterygota</taxon>
        <taxon>Neoptera</taxon>
        <taxon>Endopterygota</taxon>
        <taxon>Hymenoptera</taxon>
        <taxon>Apocrita</taxon>
        <taxon>Ichneumonoidea</taxon>
        <taxon>Braconidae</taxon>
        <taxon>Aphidiinae</taxon>
        <taxon>Aphidius</taxon>
    </lineage>
</organism>
<dbReference type="SUPFAM" id="SSF55347">
    <property type="entry name" value="Glyceraldehyde-3-phosphate dehydrogenase-like, C-terminal domain"/>
    <property type="match status" value="1"/>
</dbReference>
<gene>
    <name evidence="23" type="ORF">HCN44_006437</name>
</gene>
<dbReference type="Pfam" id="PF16653">
    <property type="entry name" value="Sacchrp_dh_C"/>
    <property type="match status" value="1"/>
</dbReference>
<dbReference type="InterPro" id="IPR007886">
    <property type="entry name" value="AlaDH/PNT_N"/>
</dbReference>
<dbReference type="SMART" id="SM01003">
    <property type="entry name" value="AlaDh_PNT_N"/>
    <property type="match status" value="1"/>
</dbReference>
<evidence type="ECO:0000256" key="13">
    <source>
        <dbReference type="ARBA" id="ARBA00023128"/>
    </source>
</evidence>
<evidence type="ECO:0000256" key="15">
    <source>
        <dbReference type="ARBA" id="ARBA00025744"/>
    </source>
</evidence>
<dbReference type="CDD" id="cd12189">
    <property type="entry name" value="LKR_SDH_like"/>
    <property type="match status" value="1"/>
</dbReference>
<dbReference type="EC" id="1.5.1.8" evidence="6"/>
<evidence type="ECO:0000259" key="21">
    <source>
        <dbReference type="SMART" id="SM01002"/>
    </source>
</evidence>
<evidence type="ECO:0000256" key="12">
    <source>
        <dbReference type="ARBA" id="ARBA00023027"/>
    </source>
</evidence>
<comment type="subcellular location">
    <subcellularLocation>
        <location evidence="1">Mitochondrion</location>
    </subcellularLocation>
</comment>
<dbReference type="GO" id="GO:0047131">
    <property type="term" value="F:saccharopine dehydrogenase (NAD+, L-glutamate-forming) activity"/>
    <property type="evidence" value="ECO:0007669"/>
    <property type="project" value="UniProtKB-EC"/>
</dbReference>
<dbReference type="Pfam" id="PF05222">
    <property type="entry name" value="AlaDh_PNT_N"/>
    <property type="match status" value="1"/>
</dbReference>
<dbReference type="InterPro" id="IPR032095">
    <property type="entry name" value="Sacchrp_dh-like_C"/>
</dbReference>
<keyword evidence="12" id="KW-0520">NAD</keyword>
<evidence type="ECO:0000313" key="23">
    <source>
        <dbReference type="EMBL" id="KAF7995330.1"/>
    </source>
</evidence>
<evidence type="ECO:0000256" key="18">
    <source>
        <dbReference type="ARBA" id="ARBA00055923"/>
    </source>
</evidence>
<dbReference type="InterPro" id="IPR036291">
    <property type="entry name" value="NAD(P)-bd_dom_sf"/>
</dbReference>
<keyword evidence="8" id="KW-0521">NADP</keyword>
<dbReference type="GO" id="GO:0005739">
    <property type="term" value="C:mitochondrion"/>
    <property type="evidence" value="ECO:0007669"/>
    <property type="project" value="UniProtKB-SubCell"/>
</dbReference>
<evidence type="ECO:0000256" key="5">
    <source>
        <dbReference type="ARBA" id="ARBA00011881"/>
    </source>
</evidence>
<dbReference type="SUPFAM" id="SSF51735">
    <property type="entry name" value="NAD(P)-binding Rossmann-fold domains"/>
    <property type="match status" value="1"/>
</dbReference>
<keyword evidence="11" id="KW-0560">Oxidoreductase</keyword>
<dbReference type="FunFam" id="1.10.1870.10:FF:000001">
    <property type="entry name" value="Alpha-aminoadipic semialdehyde synthase, mitochondrial"/>
    <property type="match status" value="1"/>
</dbReference>
<dbReference type="Proteomes" id="UP000639338">
    <property type="component" value="Unassembled WGS sequence"/>
</dbReference>
<dbReference type="SUPFAM" id="SSF52283">
    <property type="entry name" value="Formate/glycerate dehydrogenase catalytic domain-like"/>
    <property type="match status" value="1"/>
</dbReference>
<dbReference type="PANTHER" id="PTHR11133:SF22">
    <property type="entry name" value="ALPHA-AMINOADIPIC SEMIALDEHYDE SYNTHASE, MITOCHONDRIAL"/>
    <property type="match status" value="1"/>
</dbReference>
<evidence type="ECO:0000256" key="3">
    <source>
        <dbReference type="ARBA" id="ARBA00004720"/>
    </source>
</evidence>
<evidence type="ECO:0000256" key="7">
    <source>
        <dbReference type="ARBA" id="ARBA00012849"/>
    </source>
</evidence>